<dbReference type="AlphaFoldDB" id="A0A1Q8ZJM9"/>
<dbReference type="EMBL" id="LSRX01009584">
    <property type="protein sequence ID" value="OLP20516.1"/>
    <property type="molecule type" value="Genomic_DNA"/>
</dbReference>
<reference evidence="2 3" key="1">
    <citation type="submission" date="2016-02" db="EMBL/GenBank/DDBJ databases">
        <title>Genome analysis of coral dinoflagellate symbionts highlights evolutionary adaptations to a symbiotic lifestyle.</title>
        <authorList>
            <person name="Aranda M."/>
            <person name="Li Y."/>
            <person name="Liew Y.J."/>
            <person name="Baumgarten S."/>
            <person name="Simakov O."/>
            <person name="Wilson M."/>
            <person name="Piel J."/>
            <person name="Ashoor H."/>
            <person name="Bougouffa S."/>
            <person name="Bajic V.B."/>
            <person name="Ryu T."/>
            <person name="Ravasi T."/>
            <person name="Bayer T."/>
            <person name="Micklem G."/>
            <person name="Kim H."/>
            <person name="Bhak J."/>
            <person name="Lajeunesse T.C."/>
            <person name="Voolstra C.R."/>
        </authorList>
    </citation>
    <scope>NUCLEOTIDE SEQUENCE [LARGE SCALE GENOMIC DNA]</scope>
    <source>
        <strain evidence="2 3">CCMP2467</strain>
    </source>
</reference>
<protein>
    <submittedName>
        <fullName evidence="2">Uncharacterized protein</fullName>
    </submittedName>
</protein>
<organism evidence="2 3">
    <name type="scientific">Symbiodinium microadriaticum</name>
    <name type="common">Dinoflagellate</name>
    <name type="synonym">Zooxanthella microadriatica</name>
    <dbReference type="NCBI Taxonomy" id="2951"/>
    <lineage>
        <taxon>Eukaryota</taxon>
        <taxon>Sar</taxon>
        <taxon>Alveolata</taxon>
        <taxon>Dinophyceae</taxon>
        <taxon>Suessiales</taxon>
        <taxon>Symbiodiniaceae</taxon>
        <taxon>Symbiodinium</taxon>
    </lineage>
</organism>
<gene>
    <name evidence="2" type="ORF">AK812_SmicGene49016</name>
</gene>
<feature type="compositionally biased region" description="Low complexity" evidence="1">
    <location>
        <begin position="19"/>
        <end position="30"/>
    </location>
</feature>
<feature type="region of interest" description="Disordered" evidence="1">
    <location>
        <begin position="1"/>
        <end position="30"/>
    </location>
</feature>
<feature type="non-terminal residue" evidence="2">
    <location>
        <position position="30"/>
    </location>
</feature>
<keyword evidence="3" id="KW-1185">Reference proteome</keyword>
<sequence>EAAAKSKASSRKPGKADATDSTTADKAGTE</sequence>
<dbReference type="Proteomes" id="UP000186817">
    <property type="component" value="Unassembled WGS sequence"/>
</dbReference>
<evidence type="ECO:0000313" key="3">
    <source>
        <dbReference type="Proteomes" id="UP000186817"/>
    </source>
</evidence>
<proteinExistence type="predicted"/>
<feature type="non-terminal residue" evidence="2">
    <location>
        <position position="1"/>
    </location>
</feature>
<comment type="caution">
    <text evidence="2">The sequence shown here is derived from an EMBL/GenBank/DDBJ whole genome shotgun (WGS) entry which is preliminary data.</text>
</comment>
<evidence type="ECO:0000313" key="2">
    <source>
        <dbReference type="EMBL" id="OLP20516.1"/>
    </source>
</evidence>
<accession>A0A1Q8ZJM9</accession>
<name>A0A1Q8ZJM9_SYMMI</name>
<evidence type="ECO:0000256" key="1">
    <source>
        <dbReference type="SAM" id="MobiDB-lite"/>
    </source>
</evidence>